<dbReference type="InterPro" id="IPR014883">
    <property type="entry name" value="VRR_NUC"/>
</dbReference>
<dbReference type="EMBL" id="JAECZO010000002">
    <property type="protein sequence ID" value="KAK7199982.1"/>
    <property type="molecule type" value="Genomic_DNA"/>
</dbReference>
<feature type="compositionally biased region" description="Acidic residues" evidence="6">
    <location>
        <begin position="181"/>
        <end position="190"/>
    </location>
</feature>
<dbReference type="GO" id="GO:0046872">
    <property type="term" value="F:metal ion binding"/>
    <property type="evidence" value="ECO:0007669"/>
    <property type="project" value="UniProtKB-KW"/>
</dbReference>
<protein>
    <recommendedName>
        <fullName evidence="5">Fanconi-associated nuclease</fullName>
        <ecNumber evidence="5">3.1.4.1</ecNumber>
    </recommendedName>
</protein>
<comment type="subcellular location">
    <subcellularLocation>
        <location evidence="5">Nucleus</location>
    </subcellularLocation>
</comment>
<keyword evidence="1 5" id="KW-0540">Nuclease</keyword>
<proteinExistence type="inferred from homology"/>
<evidence type="ECO:0000256" key="3">
    <source>
        <dbReference type="ARBA" id="ARBA00022801"/>
    </source>
</evidence>
<evidence type="ECO:0000259" key="7">
    <source>
        <dbReference type="SMART" id="SM00990"/>
    </source>
</evidence>
<dbReference type="GO" id="GO:0008409">
    <property type="term" value="F:5'-3' exonuclease activity"/>
    <property type="evidence" value="ECO:0007669"/>
    <property type="project" value="TreeGrafter"/>
</dbReference>
<keyword evidence="5" id="KW-0227">DNA damage</keyword>
<feature type="region of interest" description="Disordered" evidence="6">
    <location>
        <begin position="169"/>
        <end position="201"/>
    </location>
</feature>
<keyword evidence="9" id="KW-1185">Reference proteome</keyword>
<comment type="cofactor">
    <cofactor evidence="5">
        <name>Mg(2+)</name>
        <dbReference type="ChEBI" id="CHEBI:18420"/>
    </cofactor>
    <cofactor evidence="5">
        <name>Mn(2+)</name>
        <dbReference type="ChEBI" id="CHEBI:29035"/>
    </cofactor>
</comment>
<evidence type="ECO:0000256" key="5">
    <source>
        <dbReference type="RuleBase" id="RU365033"/>
    </source>
</evidence>
<evidence type="ECO:0000256" key="2">
    <source>
        <dbReference type="ARBA" id="ARBA00022723"/>
    </source>
</evidence>
<dbReference type="GO" id="GO:0017108">
    <property type="term" value="F:5'-flap endonuclease activity"/>
    <property type="evidence" value="ECO:0007669"/>
    <property type="project" value="TreeGrafter"/>
</dbReference>
<keyword evidence="3 5" id="KW-0378">Hydrolase</keyword>
<comment type="catalytic activity">
    <reaction evidence="5">
        <text>Hydrolytically removes 5'-nucleotides successively from the 3'-hydroxy termini of 3'-hydroxy-terminated oligonucleotides.</text>
        <dbReference type="EC" id="3.1.4.1"/>
    </reaction>
</comment>
<dbReference type="EC" id="3.1.4.1" evidence="5"/>
<feature type="region of interest" description="Disordered" evidence="6">
    <location>
        <begin position="1"/>
        <end position="126"/>
    </location>
</feature>
<feature type="compositionally biased region" description="Polar residues" evidence="6">
    <location>
        <begin position="99"/>
        <end position="113"/>
    </location>
</feature>
<feature type="compositionally biased region" description="Low complexity" evidence="6">
    <location>
        <begin position="73"/>
        <end position="89"/>
    </location>
</feature>
<keyword evidence="5" id="KW-0539">Nucleus</keyword>
<evidence type="ECO:0000256" key="6">
    <source>
        <dbReference type="SAM" id="MobiDB-lite"/>
    </source>
</evidence>
<dbReference type="Pfam" id="PF08774">
    <property type="entry name" value="VRR_NUC"/>
    <property type="match status" value="1"/>
</dbReference>
<comment type="caution">
    <text evidence="8">The sequence shown here is derived from an EMBL/GenBank/DDBJ whole genome shotgun (WGS) entry which is preliminary data.</text>
</comment>
<keyword evidence="5" id="KW-0234">DNA repair</keyword>
<comment type="function">
    <text evidence="5">Nuclease required for the repair of DNA interstrand cross-links (ICL). Acts as a 5'-3' exonuclease that anchors at a cut end of DNA and cleaves DNA successively at every third nucleotide, allowing to excise an ICL from one strand through flanking incisions.</text>
</comment>
<dbReference type="GO" id="GO:0070336">
    <property type="term" value="F:flap-structured DNA binding"/>
    <property type="evidence" value="ECO:0007669"/>
    <property type="project" value="TreeGrafter"/>
</dbReference>
<dbReference type="Proteomes" id="UP001430356">
    <property type="component" value="Unassembled WGS sequence"/>
</dbReference>
<sequence length="1664" mass="174141">MGSGADAVPKDPFLNPRRSSGGGRPLAGYSRDAAADGPVSASHPPTASVHVRHPAPPPTGAVSGSVGGGGVVSGTSASVASSSDGTAASLRTRKRQRASHTPSSVASHASGTLSVPRAGGRGAGAGLRRGTAVLQPQGRPPTATHGTSRHAGDVDAELSAGEDAYAVAASSHGVPGGHAPDDDDDGDGDAEERALAAAARSVVGGQGASATAAAATAASPHPWLVTDAFHVSLWYVLRYAGSALTAEDLWACRAVLSLTSTDAETSAQERGGLAGVVPGAAPAREEVTASHFDSWAWTGTEESELLLRLALRKSHSFTARHLELRYGDWLHVQSALNALAQRRFLWWTAPPVSSSVTGSTAPLTAVGARGQAAEDAVNADSMESPPTEELVSTAMSPSPLLQHYDGARVAALLLSEGSEAELRHRSGAVAAAPEQARGSLDEVVHVAQAVRAIELRAFLVALRQCSKARASAVDRESGAADPSAAASSPANRVSAAARLRVAEDASCDTLAGSAAALSSPPGEDGACGQLWSAVDNSVYDAIPGRKQDMIRYLVERRYSLWAPAAPADAPVLATPTSSSSVVLPCAPHTALPPASPGVSPSLQGPGRHASVCAAHTLACRRCFPTLAEEAEAVARCWDSVIGAVYSPHAGLRQHIVWMTELFHVLTSNNGAGVVSEHGAKAVAATMAVAAPPTLLMMRPQLLLLLQTLRDARHRCGSSPTAASLSAHGGCERPTAVVDGAPHALLPRWGVSQRLDGRSASTAASKAPAELLSHPPLPISAAAAAAAAPDVVQSSLPQPGTPAAGHAVGEGDLCDGAVGVTRSLPALDADEDSAVSGPPVCPPPVRLFASPAVLREYRRALAAQRALYDVTDGAVTAAQRFRGRSSAFVSHMHDTVMAAVRAGVAAVARHPHGASTTGTCTAADAVSPGLSVPLATASLESLLAQHGSDASHLLPFTPLYRWFACLELLFPLLQSARRYADANACLRHLLHDPIFVLHHVPDSGARSPVSPVTYGFRYKTHKRGEWLVRVAQNLSHQKRHAEALAVLEEAQAGYRELASQGLDSASRNAWLPSSAATNAAAAALSSVLAGDHSPESEAALPAQVQRRGRMLRVLWPATAIDQDSAANTVSTHVSLSRGPTERAHCGSVALRHAAWEYVRDRYCRRHDRLMLERLLVLMHRKVHQWTPLPMLRELTTRCLAEVAVRHISGVRDVMDRMLWREPTGSRRRHTTTTAAAAEAGHAAGNSSAGAVRTPQRRPASLVELFVLQHFLCRWNGASSTPTPAEVGEQCAESRGGGVDVGLSTTTASWRGAHCEGQWIACLARALLWDCYWAFPSHAVASACAASEGEGVPPRPPPPTDASHELLWLSAFQDGPLDVSTPIHFVLRRRAMIEARLAQLERCSREDLVAYVAAHIKVDAPREDGGEAAAAAAAAAAVRDADVRTGRWTGAGDGDVNGDEALRAPRRRTREECSEFEGPQEDSVLVVTASLSVPPSATSSVPREPSAPVEDACADATPPTHGDGETPSLCTGGPTRAIPEAWKVPVGALPLLDILRAVPLAPLWRLLRCLYLSPATEGVPLRFSGFPDLIFWRGGDDSVPRVAAEDIHGAPRAPFCLMEVKSPSDVLSTKQIAVNDLLHRCGFHVCVLRVDEVRDDGQRISAKCLR</sequence>
<comment type="similarity">
    <text evidence="5">Belongs to the FAN1 family.</text>
</comment>
<keyword evidence="2 5" id="KW-0479">Metal-binding</keyword>
<dbReference type="GO" id="GO:0004528">
    <property type="term" value="F:phosphodiesterase I activity"/>
    <property type="evidence" value="ECO:0007669"/>
    <property type="project" value="UniProtKB-EC"/>
</dbReference>
<name>A0AAW0F0F7_9TRYP</name>
<dbReference type="PANTHER" id="PTHR15749:SF4">
    <property type="entry name" value="FANCONI-ASSOCIATED NUCLEASE 1"/>
    <property type="match status" value="1"/>
</dbReference>
<accession>A0AAW0F0F7</accession>
<dbReference type="PANTHER" id="PTHR15749">
    <property type="entry name" value="FANCONI-ASSOCIATED NUCLEASE 1"/>
    <property type="match status" value="1"/>
</dbReference>
<dbReference type="GO" id="GO:0005634">
    <property type="term" value="C:nucleus"/>
    <property type="evidence" value="ECO:0007669"/>
    <property type="project" value="UniProtKB-SubCell"/>
</dbReference>
<reference evidence="8 9" key="1">
    <citation type="journal article" date="2021" name="MBio">
        <title>A New Model Trypanosomatid, Novymonas esmeraldas: Genomic Perception of Its 'Candidatus Pandoraea novymonadis' Endosymbiont.</title>
        <authorList>
            <person name="Zakharova A."/>
            <person name="Saura A."/>
            <person name="Butenko A."/>
            <person name="Podesvova L."/>
            <person name="Warmusova S."/>
            <person name="Kostygov A.Y."/>
            <person name="Nenarokova A."/>
            <person name="Lukes J."/>
            <person name="Opperdoes F.R."/>
            <person name="Yurchenko V."/>
        </authorList>
    </citation>
    <scope>NUCLEOTIDE SEQUENCE [LARGE SCALE GENOMIC DNA]</scope>
    <source>
        <strain evidence="8 9">E262AT.01</strain>
    </source>
</reference>
<evidence type="ECO:0000256" key="4">
    <source>
        <dbReference type="ARBA" id="ARBA00022842"/>
    </source>
</evidence>
<organism evidence="8 9">
    <name type="scientific">Novymonas esmeraldas</name>
    <dbReference type="NCBI Taxonomy" id="1808958"/>
    <lineage>
        <taxon>Eukaryota</taxon>
        <taxon>Discoba</taxon>
        <taxon>Euglenozoa</taxon>
        <taxon>Kinetoplastea</taxon>
        <taxon>Metakinetoplastina</taxon>
        <taxon>Trypanosomatida</taxon>
        <taxon>Trypanosomatidae</taxon>
        <taxon>Novymonas</taxon>
    </lineage>
</organism>
<feature type="region of interest" description="Disordered" evidence="6">
    <location>
        <begin position="131"/>
        <end position="150"/>
    </location>
</feature>
<evidence type="ECO:0000256" key="1">
    <source>
        <dbReference type="ARBA" id="ARBA00022722"/>
    </source>
</evidence>
<feature type="region of interest" description="Disordered" evidence="6">
    <location>
        <begin position="1493"/>
        <end position="1525"/>
    </location>
</feature>
<feature type="region of interest" description="Disordered" evidence="6">
    <location>
        <begin position="1444"/>
        <end position="1468"/>
    </location>
</feature>
<keyword evidence="4 5" id="KW-0460">Magnesium</keyword>
<evidence type="ECO:0000313" key="8">
    <source>
        <dbReference type="EMBL" id="KAK7199982.1"/>
    </source>
</evidence>
<dbReference type="SMART" id="SM00990">
    <property type="entry name" value="VRR_NUC"/>
    <property type="match status" value="1"/>
</dbReference>
<dbReference type="InterPro" id="IPR033315">
    <property type="entry name" value="Fan1-like"/>
</dbReference>
<feature type="compositionally biased region" description="Low complexity" evidence="6">
    <location>
        <begin position="1230"/>
        <end position="1249"/>
    </location>
</feature>
<feature type="domain" description="VRR-NUC" evidence="7">
    <location>
        <begin position="1527"/>
        <end position="1650"/>
    </location>
</feature>
<evidence type="ECO:0000313" key="9">
    <source>
        <dbReference type="Proteomes" id="UP001430356"/>
    </source>
</evidence>
<keyword evidence="5" id="KW-0464">Manganese</keyword>
<dbReference type="GO" id="GO:0036297">
    <property type="term" value="P:interstrand cross-link repair"/>
    <property type="evidence" value="ECO:0007669"/>
    <property type="project" value="InterPro"/>
</dbReference>
<gene>
    <name evidence="8" type="ORF">NESM_000047200</name>
</gene>
<feature type="region of interest" description="Disordered" evidence="6">
    <location>
        <begin position="1221"/>
        <end position="1252"/>
    </location>
</feature>